<evidence type="ECO:0000256" key="1">
    <source>
        <dbReference type="SAM" id="Phobius"/>
    </source>
</evidence>
<dbReference type="EMBL" id="NCUJ01000018">
    <property type="protein sequence ID" value="ORO51014.1"/>
    <property type="molecule type" value="Genomic_DNA"/>
</dbReference>
<evidence type="ECO:0000313" key="2">
    <source>
        <dbReference type="EMBL" id="ORO51014.1"/>
    </source>
</evidence>
<dbReference type="RefSeq" id="WP_084943528.1">
    <property type="nucleotide sequence ID" value="NZ_NCUJ01000018.1"/>
</dbReference>
<keyword evidence="1" id="KW-0812">Transmembrane</keyword>
<protein>
    <recommendedName>
        <fullName evidence="4">Insulin activator factor</fullName>
    </recommendedName>
</protein>
<organism evidence="2 3">
    <name type="scientific">Streptococcus oralis subsp. oralis</name>
    <dbReference type="NCBI Taxonomy" id="1891914"/>
    <lineage>
        <taxon>Bacteria</taxon>
        <taxon>Bacillati</taxon>
        <taxon>Bacillota</taxon>
        <taxon>Bacilli</taxon>
        <taxon>Lactobacillales</taxon>
        <taxon>Streptococcaceae</taxon>
        <taxon>Streptococcus</taxon>
    </lineage>
</organism>
<sequence length="120" mass="13771">MKSNKLLLINGVISLIGALTIIYLSSKMWKFELVYWVIPKLVRLSSWDGIYFSTCLILLFFGFVAFLLYDEESKINKKTYQFLLIASIIGFIPILAGFSSVFAFVSANLYLMDYIKLSKK</sequence>
<accession>A0A1X1GWC3</accession>
<feature type="transmembrane region" description="Helical" evidence="1">
    <location>
        <begin position="7"/>
        <end position="29"/>
    </location>
</feature>
<reference evidence="2 3" key="1">
    <citation type="journal article" date="2016" name="Eur. J. Clin. Microbiol. Infect. Dis.">
        <title>Whole genome sequencing as a tool for phylogenetic analysis of clinical strains of Mitis group streptococci.</title>
        <authorList>
            <person name="Rasmussen L.H."/>
            <person name="Dargis R."/>
            <person name="Hojholt K."/>
            <person name="Christensen J.J."/>
            <person name="Skovgaard O."/>
            <person name="Justesen U.S."/>
            <person name="Rosenvinge F.S."/>
            <person name="Moser C."/>
            <person name="Lukjancenko O."/>
            <person name="Rasmussen S."/>
            <person name="Nielsen X.C."/>
        </authorList>
    </citation>
    <scope>NUCLEOTIDE SEQUENCE [LARGE SCALE GENOMIC DNA]</scope>
    <source>
        <strain evidence="2 3">RH_8610_08</strain>
    </source>
</reference>
<feature type="transmembrane region" description="Helical" evidence="1">
    <location>
        <begin position="49"/>
        <end position="70"/>
    </location>
</feature>
<gene>
    <name evidence="2" type="ORF">B7722_06955</name>
</gene>
<evidence type="ECO:0008006" key="4">
    <source>
        <dbReference type="Google" id="ProtNLM"/>
    </source>
</evidence>
<keyword evidence="1" id="KW-0472">Membrane</keyword>
<evidence type="ECO:0000313" key="3">
    <source>
        <dbReference type="Proteomes" id="UP000193768"/>
    </source>
</evidence>
<dbReference type="Proteomes" id="UP000193768">
    <property type="component" value="Unassembled WGS sequence"/>
</dbReference>
<comment type="caution">
    <text evidence="2">The sequence shown here is derived from an EMBL/GenBank/DDBJ whole genome shotgun (WGS) entry which is preliminary data.</text>
</comment>
<proteinExistence type="predicted"/>
<name>A0A1X1GWC3_STROR</name>
<feature type="transmembrane region" description="Helical" evidence="1">
    <location>
        <begin position="82"/>
        <end position="111"/>
    </location>
</feature>
<keyword evidence="1" id="KW-1133">Transmembrane helix</keyword>
<dbReference type="AlphaFoldDB" id="A0A1X1GWC3"/>